<sequence length="77" mass="8080">MVWLVSSFMSGLAAAMTETTTLSPSIFAFGALSVLLWFPPEEQPAASNAAAATTAAILFPGECGFMALFLFLISFTP</sequence>
<accession>A0ABP4TVI8</accession>
<keyword evidence="1" id="KW-0812">Transmembrane</keyword>
<keyword evidence="3" id="KW-1185">Reference proteome</keyword>
<keyword evidence="1" id="KW-1133">Transmembrane helix</keyword>
<reference evidence="3" key="1">
    <citation type="journal article" date="2019" name="Int. J. Syst. Evol. Microbiol.">
        <title>The Global Catalogue of Microorganisms (GCM) 10K type strain sequencing project: providing services to taxonomists for standard genome sequencing and annotation.</title>
        <authorList>
            <consortium name="The Broad Institute Genomics Platform"/>
            <consortium name="The Broad Institute Genome Sequencing Center for Infectious Disease"/>
            <person name="Wu L."/>
            <person name="Ma J."/>
        </authorList>
    </citation>
    <scope>NUCLEOTIDE SEQUENCE [LARGE SCALE GENOMIC DNA]</scope>
    <source>
        <strain evidence="3">JCM 13929</strain>
    </source>
</reference>
<comment type="caution">
    <text evidence="2">The sequence shown here is derived from an EMBL/GenBank/DDBJ whole genome shotgun (WGS) entry which is preliminary data.</text>
</comment>
<dbReference type="Proteomes" id="UP001500064">
    <property type="component" value="Unassembled WGS sequence"/>
</dbReference>
<name>A0ABP4TVI8_9ACTN</name>
<feature type="transmembrane region" description="Helical" evidence="1">
    <location>
        <begin position="20"/>
        <end position="38"/>
    </location>
</feature>
<evidence type="ECO:0000313" key="3">
    <source>
        <dbReference type="Proteomes" id="UP001500064"/>
    </source>
</evidence>
<organism evidence="2 3">
    <name type="scientific">Nonomuraea maheshkhaliensis</name>
    <dbReference type="NCBI Taxonomy" id="419590"/>
    <lineage>
        <taxon>Bacteria</taxon>
        <taxon>Bacillati</taxon>
        <taxon>Actinomycetota</taxon>
        <taxon>Actinomycetes</taxon>
        <taxon>Streptosporangiales</taxon>
        <taxon>Streptosporangiaceae</taxon>
        <taxon>Nonomuraea</taxon>
    </lineage>
</organism>
<evidence type="ECO:0000313" key="2">
    <source>
        <dbReference type="EMBL" id="GAA1694686.1"/>
    </source>
</evidence>
<dbReference type="EMBL" id="BAAAMU010000204">
    <property type="protein sequence ID" value="GAA1694686.1"/>
    <property type="molecule type" value="Genomic_DNA"/>
</dbReference>
<feature type="transmembrane region" description="Helical" evidence="1">
    <location>
        <begin position="50"/>
        <end position="75"/>
    </location>
</feature>
<gene>
    <name evidence="2" type="ORF">GCM10009733_108010</name>
</gene>
<protein>
    <recommendedName>
        <fullName evidence="4">Secreted protein</fullName>
    </recommendedName>
</protein>
<proteinExistence type="predicted"/>
<evidence type="ECO:0008006" key="4">
    <source>
        <dbReference type="Google" id="ProtNLM"/>
    </source>
</evidence>
<keyword evidence="1" id="KW-0472">Membrane</keyword>
<evidence type="ECO:0000256" key="1">
    <source>
        <dbReference type="SAM" id="Phobius"/>
    </source>
</evidence>